<dbReference type="OrthoDB" id="9812943at2"/>
<dbReference type="Pfam" id="PF01121">
    <property type="entry name" value="CoaE"/>
    <property type="match status" value="1"/>
</dbReference>
<name>F6CZG2_MARPP</name>
<dbReference type="PANTHER" id="PTHR10695:SF46">
    <property type="entry name" value="BIFUNCTIONAL COENZYME A SYNTHASE-RELATED"/>
    <property type="match status" value="1"/>
</dbReference>
<dbReference type="EMBL" id="CP002771">
    <property type="protein sequence ID" value="AEF54699.1"/>
    <property type="molecule type" value="Genomic_DNA"/>
</dbReference>
<dbReference type="SUPFAM" id="SSF52540">
    <property type="entry name" value="P-loop containing nucleoside triphosphate hydrolases"/>
    <property type="match status" value="1"/>
</dbReference>
<evidence type="ECO:0000256" key="4">
    <source>
        <dbReference type="ARBA" id="ARBA00022993"/>
    </source>
</evidence>
<dbReference type="InterPro" id="IPR027417">
    <property type="entry name" value="P-loop_NTPase"/>
</dbReference>
<dbReference type="GO" id="GO:0004140">
    <property type="term" value="F:dephospho-CoA kinase activity"/>
    <property type="evidence" value="ECO:0007669"/>
    <property type="project" value="UniProtKB-UniRule"/>
</dbReference>
<dbReference type="HOGENOM" id="CLU_057180_1_2_6"/>
<keyword evidence="8" id="KW-1185">Reference proteome</keyword>
<sequence length="200" mass="22295">MTAVPIIGLAGGIGSGKSTIATLFNQLGIESIDADDVARQVVERGTPALTKIHQRFGDDILLEDGTLDRRALRQIVFSQPEEKAWLESVTHPAIRESLSEALQAAKSDYVLLVHPLLFETQQNKMCRHVIAIDTPKEIQIQRVMNRDHINEETTLSIINSQLSNQTRLDKADLVLENAGNINEMNAKVLNMHETILRLIK</sequence>
<keyword evidence="3 5" id="KW-0067">ATP-binding</keyword>
<dbReference type="HAMAP" id="MF_00376">
    <property type="entry name" value="Dephospho_CoA_kinase"/>
    <property type="match status" value="1"/>
</dbReference>
<evidence type="ECO:0000256" key="3">
    <source>
        <dbReference type="ARBA" id="ARBA00022840"/>
    </source>
</evidence>
<dbReference type="Proteomes" id="UP000009230">
    <property type="component" value="Chromosome"/>
</dbReference>
<dbReference type="UniPathway" id="UPA00241">
    <property type="reaction ID" value="UER00356"/>
</dbReference>
<evidence type="ECO:0000313" key="8">
    <source>
        <dbReference type="Proteomes" id="UP000009230"/>
    </source>
</evidence>
<comment type="catalytic activity">
    <reaction evidence="5">
        <text>3'-dephospho-CoA + ATP = ADP + CoA + H(+)</text>
        <dbReference type="Rhea" id="RHEA:18245"/>
        <dbReference type="ChEBI" id="CHEBI:15378"/>
        <dbReference type="ChEBI" id="CHEBI:30616"/>
        <dbReference type="ChEBI" id="CHEBI:57287"/>
        <dbReference type="ChEBI" id="CHEBI:57328"/>
        <dbReference type="ChEBI" id="CHEBI:456216"/>
        <dbReference type="EC" id="2.7.1.24"/>
    </reaction>
</comment>
<dbReference type="CDD" id="cd02022">
    <property type="entry name" value="DPCK"/>
    <property type="match status" value="1"/>
</dbReference>
<keyword evidence="4 5" id="KW-0173">Coenzyme A biosynthesis</keyword>
<dbReference type="GO" id="GO:0015937">
    <property type="term" value="P:coenzyme A biosynthetic process"/>
    <property type="evidence" value="ECO:0007669"/>
    <property type="project" value="UniProtKB-UniRule"/>
</dbReference>
<feature type="binding site" evidence="5">
    <location>
        <begin position="14"/>
        <end position="19"/>
    </location>
    <ligand>
        <name>ATP</name>
        <dbReference type="ChEBI" id="CHEBI:30616"/>
    </ligand>
</feature>
<protein>
    <recommendedName>
        <fullName evidence="5 6">Dephospho-CoA kinase</fullName>
        <ecNumber evidence="5 6">2.7.1.24</ecNumber>
    </recommendedName>
    <alternativeName>
        <fullName evidence="5">Dephosphocoenzyme A kinase</fullName>
    </alternativeName>
</protein>
<comment type="similarity">
    <text evidence="1 5">Belongs to the CoaE family.</text>
</comment>
<evidence type="ECO:0000313" key="7">
    <source>
        <dbReference type="EMBL" id="AEF54699.1"/>
    </source>
</evidence>
<keyword evidence="5 7" id="KW-0808">Transferase</keyword>
<dbReference type="NCBIfam" id="TIGR00152">
    <property type="entry name" value="dephospho-CoA kinase"/>
    <property type="match status" value="1"/>
</dbReference>
<keyword evidence="5 7" id="KW-0418">Kinase</keyword>
<evidence type="ECO:0000256" key="5">
    <source>
        <dbReference type="HAMAP-Rule" id="MF_00376"/>
    </source>
</evidence>
<evidence type="ECO:0000256" key="1">
    <source>
        <dbReference type="ARBA" id="ARBA00009018"/>
    </source>
</evidence>
<dbReference type="RefSeq" id="WP_013796174.1">
    <property type="nucleotide sequence ID" value="NC_015559.1"/>
</dbReference>
<accession>F6CZG2</accession>
<dbReference type="STRING" id="491952.Mar181_1661"/>
<reference evidence="7 8" key="1">
    <citation type="journal article" date="2012" name="Stand. Genomic Sci.">
        <title>Complete genome sequence of Marinomonas posidonica type strain (IVIA-Po-181(T)).</title>
        <authorList>
            <person name="Lucas-Elio P."/>
            <person name="Goodwin L."/>
            <person name="Woyke T."/>
            <person name="Pitluck S."/>
            <person name="Nolan M."/>
            <person name="Kyrpides N.C."/>
            <person name="Detter J.C."/>
            <person name="Copeland A."/>
            <person name="Lu M."/>
            <person name="Bruce D."/>
            <person name="Detter C."/>
            <person name="Tapia R."/>
            <person name="Han S."/>
            <person name="Land M.L."/>
            <person name="Ivanova N."/>
            <person name="Mikhailova N."/>
            <person name="Johnston A.W."/>
            <person name="Sanchez-Amat A."/>
        </authorList>
    </citation>
    <scope>NUCLEOTIDE SEQUENCE [LARGE SCALE GENOMIC DNA]</scope>
    <source>
        <strain evidence="8">CECT 7376 / NCIMB 14433 / IVIA-Po-181</strain>
    </source>
</reference>
<dbReference type="PANTHER" id="PTHR10695">
    <property type="entry name" value="DEPHOSPHO-COA KINASE-RELATED"/>
    <property type="match status" value="1"/>
</dbReference>
<evidence type="ECO:0000256" key="2">
    <source>
        <dbReference type="ARBA" id="ARBA00022741"/>
    </source>
</evidence>
<comment type="subcellular location">
    <subcellularLocation>
        <location evidence="5">Cytoplasm</location>
    </subcellularLocation>
</comment>
<evidence type="ECO:0000256" key="6">
    <source>
        <dbReference type="NCBIfam" id="TIGR00152"/>
    </source>
</evidence>
<dbReference type="GO" id="GO:0005737">
    <property type="term" value="C:cytoplasm"/>
    <property type="evidence" value="ECO:0007669"/>
    <property type="project" value="UniProtKB-SubCell"/>
</dbReference>
<dbReference type="AlphaFoldDB" id="F6CZG2"/>
<comment type="function">
    <text evidence="5">Catalyzes the phosphorylation of the 3'-hydroxyl group of dephosphocoenzyme A to form coenzyme A.</text>
</comment>
<keyword evidence="2 5" id="KW-0547">Nucleotide-binding</keyword>
<dbReference type="GO" id="GO:0005524">
    <property type="term" value="F:ATP binding"/>
    <property type="evidence" value="ECO:0007669"/>
    <property type="project" value="UniProtKB-UniRule"/>
</dbReference>
<comment type="pathway">
    <text evidence="5">Cofactor biosynthesis; coenzyme A biosynthesis; CoA from (R)-pantothenate: step 5/5.</text>
</comment>
<gene>
    <name evidence="5" type="primary">coaE</name>
    <name evidence="7" type="ordered locus">Mar181_1661</name>
</gene>
<dbReference type="InterPro" id="IPR001977">
    <property type="entry name" value="Depp_CoAkinase"/>
</dbReference>
<keyword evidence="5" id="KW-0963">Cytoplasm</keyword>
<dbReference type="eggNOG" id="COG0237">
    <property type="taxonomic scope" value="Bacteria"/>
</dbReference>
<dbReference type="EC" id="2.7.1.24" evidence="5 6"/>
<dbReference type="Gene3D" id="3.40.50.300">
    <property type="entry name" value="P-loop containing nucleotide triphosphate hydrolases"/>
    <property type="match status" value="1"/>
</dbReference>
<proteinExistence type="inferred from homology"/>
<dbReference type="PROSITE" id="PS51219">
    <property type="entry name" value="DPCK"/>
    <property type="match status" value="1"/>
</dbReference>
<organism evidence="7 8">
    <name type="scientific">Marinomonas posidonica (strain CECT 7376 / NCIMB 14433 / IVIA-Po-181)</name>
    <dbReference type="NCBI Taxonomy" id="491952"/>
    <lineage>
        <taxon>Bacteria</taxon>
        <taxon>Pseudomonadati</taxon>
        <taxon>Pseudomonadota</taxon>
        <taxon>Gammaproteobacteria</taxon>
        <taxon>Oceanospirillales</taxon>
        <taxon>Oceanospirillaceae</taxon>
        <taxon>Marinomonas</taxon>
    </lineage>
</organism>
<dbReference type="KEGG" id="mpc:Mar181_1661"/>